<dbReference type="InterPro" id="IPR038464">
    <property type="entry name" value="Ribosomal_eL38_sf"/>
</dbReference>
<dbReference type="Proteomes" id="UP001418222">
    <property type="component" value="Unassembled WGS sequence"/>
</dbReference>
<protein>
    <submittedName>
        <fullName evidence="1">Uncharacterized protein</fullName>
    </submittedName>
</protein>
<keyword evidence="2" id="KW-1185">Reference proteome</keyword>
<evidence type="ECO:0000313" key="2">
    <source>
        <dbReference type="Proteomes" id="UP001418222"/>
    </source>
</evidence>
<organism evidence="1 2">
    <name type="scientific">Platanthera zijinensis</name>
    <dbReference type="NCBI Taxonomy" id="2320716"/>
    <lineage>
        <taxon>Eukaryota</taxon>
        <taxon>Viridiplantae</taxon>
        <taxon>Streptophyta</taxon>
        <taxon>Embryophyta</taxon>
        <taxon>Tracheophyta</taxon>
        <taxon>Spermatophyta</taxon>
        <taxon>Magnoliopsida</taxon>
        <taxon>Liliopsida</taxon>
        <taxon>Asparagales</taxon>
        <taxon>Orchidaceae</taxon>
        <taxon>Orchidoideae</taxon>
        <taxon>Orchideae</taxon>
        <taxon>Orchidinae</taxon>
        <taxon>Platanthera</taxon>
    </lineage>
</organism>
<accession>A0AAP0C1W8</accession>
<name>A0AAP0C1W8_9ASPA</name>
<dbReference type="Gene3D" id="3.30.720.90">
    <property type="match status" value="1"/>
</dbReference>
<dbReference type="EMBL" id="JBBWWQ010000001">
    <property type="protein sequence ID" value="KAK8957717.1"/>
    <property type="molecule type" value="Genomic_DNA"/>
</dbReference>
<reference evidence="1 2" key="1">
    <citation type="journal article" date="2022" name="Nat. Plants">
        <title>Genomes of leafy and leafless Platanthera orchids illuminate the evolution of mycoheterotrophy.</title>
        <authorList>
            <person name="Li M.H."/>
            <person name="Liu K.W."/>
            <person name="Li Z."/>
            <person name="Lu H.C."/>
            <person name="Ye Q.L."/>
            <person name="Zhang D."/>
            <person name="Wang J.Y."/>
            <person name="Li Y.F."/>
            <person name="Zhong Z.M."/>
            <person name="Liu X."/>
            <person name="Yu X."/>
            <person name="Liu D.K."/>
            <person name="Tu X.D."/>
            <person name="Liu B."/>
            <person name="Hao Y."/>
            <person name="Liao X.Y."/>
            <person name="Jiang Y.T."/>
            <person name="Sun W.H."/>
            <person name="Chen J."/>
            <person name="Chen Y.Q."/>
            <person name="Ai Y."/>
            <person name="Zhai J.W."/>
            <person name="Wu S.S."/>
            <person name="Zhou Z."/>
            <person name="Hsiao Y.Y."/>
            <person name="Wu W.L."/>
            <person name="Chen Y.Y."/>
            <person name="Lin Y.F."/>
            <person name="Hsu J.L."/>
            <person name="Li C.Y."/>
            <person name="Wang Z.W."/>
            <person name="Zhao X."/>
            <person name="Zhong W.Y."/>
            <person name="Ma X.K."/>
            <person name="Ma L."/>
            <person name="Huang J."/>
            <person name="Chen G.Z."/>
            <person name="Huang M.Z."/>
            <person name="Huang L."/>
            <person name="Peng D.H."/>
            <person name="Luo Y.B."/>
            <person name="Zou S.Q."/>
            <person name="Chen S.P."/>
            <person name="Lan S."/>
            <person name="Tsai W.C."/>
            <person name="Van de Peer Y."/>
            <person name="Liu Z.J."/>
        </authorList>
    </citation>
    <scope>NUCLEOTIDE SEQUENCE [LARGE SCALE GENOMIC DNA]</scope>
    <source>
        <strain evidence="1">Lor287</strain>
    </source>
</reference>
<gene>
    <name evidence="1" type="ORF">KSP39_PZI000741</name>
</gene>
<dbReference type="AlphaFoldDB" id="A0AAP0C1W8"/>
<sequence>MHPKQINEIKDFLLITLRKDARSMKDQEEQGSCEVQVMPNPVKAENISCILLIITI</sequence>
<evidence type="ECO:0000313" key="1">
    <source>
        <dbReference type="EMBL" id="KAK8957717.1"/>
    </source>
</evidence>
<comment type="caution">
    <text evidence="1">The sequence shown here is derived from an EMBL/GenBank/DDBJ whole genome shotgun (WGS) entry which is preliminary data.</text>
</comment>
<proteinExistence type="predicted"/>